<name>A0A9D2G092_9BACT</name>
<dbReference type="EMBL" id="DXBE01000066">
    <property type="protein sequence ID" value="HIZ70020.1"/>
    <property type="molecule type" value="Genomic_DNA"/>
</dbReference>
<reference evidence="8" key="2">
    <citation type="submission" date="2021-04" db="EMBL/GenBank/DDBJ databases">
        <authorList>
            <person name="Gilroy R."/>
        </authorList>
    </citation>
    <scope>NUCLEOTIDE SEQUENCE</scope>
    <source>
        <strain evidence="8">ChiHecec3B27-8219</strain>
    </source>
</reference>
<keyword evidence="3" id="KW-1003">Cell membrane</keyword>
<evidence type="ECO:0000256" key="6">
    <source>
        <dbReference type="ARBA" id="ARBA00023136"/>
    </source>
</evidence>
<feature type="transmembrane region" description="Helical" evidence="7">
    <location>
        <begin position="21"/>
        <end position="39"/>
    </location>
</feature>
<keyword evidence="5 7" id="KW-1133">Transmembrane helix</keyword>
<reference evidence="8" key="1">
    <citation type="journal article" date="2021" name="PeerJ">
        <title>Extensive microbial diversity within the chicken gut microbiome revealed by metagenomics and culture.</title>
        <authorList>
            <person name="Gilroy R."/>
            <person name="Ravi A."/>
            <person name="Getino M."/>
            <person name="Pursley I."/>
            <person name="Horton D.L."/>
            <person name="Alikhan N.F."/>
            <person name="Baker D."/>
            <person name="Gharbi K."/>
            <person name="Hall N."/>
            <person name="Watson M."/>
            <person name="Adriaenssens E.M."/>
            <person name="Foster-Nyarko E."/>
            <person name="Jarju S."/>
            <person name="Secka A."/>
            <person name="Antonio M."/>
            <person name="Oren A."/>
            <person name="Chaudhuri R.R."/>
            <person name="La Ragione R."/>
            <person name="Hildebrand F."/>
            <person name="Pallen M.J."/>
        </authorList>
    </citation>
    <scope>NUCLEOTIDE SEQUENCE</scope>
    <source>
        <strain evidence="8">ChiHecec3B27-8219</strain>
    </source>
</reference>
<dbReference type="CDD" id="cd13127">
    <property type="entry name" value="MATE_tuaB_like"/>
    <property type="match status" value="1"/>
</dbReference>
<evidence type="ECO:0000256" key="1">
    <source>
        <dbReference type="ARBA" id="ARBA00004651"/>
    </source>
</evidence>
<dbReference type="Proteomes" id="UP000824055">
    <property type="component" value="Unassembled WGS sequence"/>
</dbReference>
<feature type="transmembrane region" description="Helical" evidence="7">
    <location>
        <begin position="327"/>
        <end position="347"/>
    </location>
</feature>
<keyword evidence="6 7" id="KW-0472">Membrane</keyword>
<evidence type="ECO:0000256" key="3">
    <source>
        <dbReference type="ARBA" id="ARBA00022475"/>
    </source>
</evidence>
<feature type="transmembrane region" description="Helical" evidence="7">
    <location>
        <begin position="149"/>
        <end position="169"/>
    </location>
</feature>
<gene>
    <name evidence="8" type="ORF">H9966_09130</name>
</gene>
<keyword evidence="4 7" id="KW-0812">Transmembrane</keyword>
<protein>
    <submittedName>
        <fullName evidence="8">Lipopolysaccharide biosynthesis protein</fullName>
    </submittedName>
</protein>
<dbReference type="GO" id="GO:0005886">
    <property type="term" value="C:plasma membrane"/>
    <property type="evidence" value="ECO:0007669"/>
    <property type="project" value="UniProtKB-SubCell"/>
</dbReference>
<evidence type="ECO:0000256" key="7">
    <source>
        <dbReference type="SAM" id="Phobius"/>
    </source>
</evidence>
<comment type="similarity">
    <text evidence="2">Belongs to the polysaccharide synthase family.</text>
</comment>
<dbReference type="PANTHER" id="PTHR30250:SF10">
    <property type="entry name" value="LIPOPOLYSACCHARIDE BIOSYNTHESIS PROTEIN WZXC"/>
    <property type="match status" value="1"/>
</dbReference>
<feature type="transmembrane region" description="Helical" evidence="7">
    <location>
        <begin position="175"/>
        <end position="192"/>
    </location>
</feature>
<feature type="transmembrane region" description="Helical" evidence="7">
    <location>
        <begin position="416"/>
        <end position="437"/>
    </location>
</feature>
<evidence type="ECO:0000256" key="4">
    <source>
        <dbReference type="ARBA" id="ARBA00022692"/>
    </source>
</evidence>
<feature type="transmembrane region" description="Helical" evidence="7">
    <location>
        <begin position="81"/>
        <end position="104"/>
    </location>
</feature>
<sequence length="476" mass="53447">MPNSLKQKAAKGVFWSTVERFSVQGVQFLIMIVMARLLTPHDYGIIGMLAIFLAVSQSLIDSGFSQALIRKQGRTEEDNCTVFYFNIVVSVFLYAILYISAPFVADFYGTPLLCPVMRVVCLGIIFNSLAVVQRALLTIRIDFKTQAKAALTAAVTSGIVGIVLAYHGFGVWSLVTQQLLNLGINTGLLWLLSKWRPRLIYSWKSFHELFSFCSKLLASGLLDTVYRNIYPIVIGKLFNASSLGHYTRAHQFSEFPSSNLTGIIQRVTYPVLCEIQDNDERLSNIYRRFLKLSAFVIFPLMVGLSSVAQPFVNIMLGSQWGFCGQLLQIICFSMMWYPIHSINLNLLQVKGRSDLFLRLEIIKKILGVSVLCITAPFGLLVMCYGQIFNSLVALAINTYYTGKLINVGFFRQMCDLFPTLVLCLAMFALILSVNCFFTSDAAKLCIGIVIGMAFYSLTSYAFKFTELKELFSLVRR</sequence>
<dbReference type="Pfam" id="PF13440">
    <property type="entry name" value="Polysacc_synt_3"/>
    <property type="match status" value="1"/>
</dbReference>
<comment type="subcellular location">
    <subcellularLocation>
        <location evidence="1">Cell membrane</location>
        <topology evidence="1">Multi-pass membrane protein</topology>
    </subcellularLocation>
</comment>
<feature type="transmembrane region" description="Helical" evidence="7">
    <location>
        <begin position="45"/>
        <end position="69"/>
    </location>
</feature>
<accession>A0A9D2G092</accession>
<dbReference type="AlphaFoldDB" id="A0A9D2G092"/>
<dbReference type="PANTHER" id="PTHR30250">
    <property type="entry name" value="PST FAMILY PREDICTED COLANIC ACID TRANSPORTER"/>
    <property type="match status" value="1"/>
</dbReference>
<feature type="transmembrane region" description="Helical" evidence="7">
    <location>
        <begin position="368"/>
        <end position="396"/>
    </location>
</feature>
<comment type="caution">
    <text evidence="8">The sequence shown here is derived from an EMBL/GenBank/DDBJ whole genome shotgun (WGS) entry which is preliminary data.</text>
</comment>
<evidence type="ECO:0000313" key="9">
    <source>
        <dbReference type="Proteomes" id="UP000824055"/>
    </source>
</evidence>
<evidence type="ECO:0000256" key="2">
    <source>
        <dbReference type="ARBA" id="ARBA00007430"/>
    </source>
</evidence>
<organism evidence="8 9">
    <name type="scientific">Candidatus Prevotella avicola</name>
    <dbReference type="NCBI Taxonomy" id="2838738"/>
    <lineage>
        <taxon>Bacteria</taxon>
        <taxon>Pseudomonadati</taxon>
        <taxon>Bacteroidota</taxon>
        <taxon>Bacteroidia</taxon>
        <taxon>Bacteroidales</taxon>
        <taxon>Prevotellaceae</taxon>
        <taxon>Prevotella</taxon>
    </lineage>
</organism>
<feature type="transmembrane region" description="Helical" evidence="7">
    <location>
        <begin position="289"/>
        <end position="307"/>
    </location>
</feature>
<evidence type="ECO:0000313" key="8">
    <source>
        <dbReference type="EMBL" id="HIZ70020.1"/>
    </source>
</evidence>
<feature type="transmembrane region" description="Helical" evidence="7">
    <location>
        <begin position="444"/>
        <end position="462"/>
    </location>
</feature>
<evidence type="ECO:0000256" key="5">
    <source>
        <dbReference type="ARBA" id="ARBA00022989"/>
    </source>
</evidence>
<feature type="transmembrane region" description="Helical" evidence="7">
    <location>
        <begin position="116"/>
        <end position="137"/>
    </location>
</feature>
<proteinExistence type="inferred from homology"/>
<dbReference type="InterPro" id="IPR050833">
    <property type="entry name" value="Poly_Biosynth_Transport"/>
</dbReference>